<evidence type="ECO:0000313" key="1">
    <source>
        <dbReference type="EMBL" id="SPF31568.1"/>
    </source>
</evidence>
<sequence length="244" mass="26998">MLVKNLFRLFERGAHGHGDEVLLGHHLVDRDIEAGFKAQVAVGENADQLSVLGDGHAGDFVLAHDFERVRDPVGGMHGHRVDDHAAFRALHLVHFVGLLLDRQVAMNNAQAALLRQRDRHMRFRDGVHGGAHDRDVQADGARELRLRAGARRDHVRASGQQKDVIESKSFGNGKVNHSFSLESPSRVGVSLHFRERRRIEANGMGKDDECKRDLTSLVDPAPGRPECPPAPHVTGITDECRFPA</sequence>
<gene>
    <name evidence="1" type="ORF">SBA1_100024</name>
</gene>
<evidence type="ECO:0000313" key="2">
    <source>
        <dbReference type="Proteomes" id="UP000238701"/>
    </source>
</evidence>
<dbReference type="AntiFam" id="ANF00223">
    <property type="entry name" value="Shadow ORF (opposite guaB)"/>
</dbReference>
<dbReference type="EMBL" id="OMOD01000002">
    <property type="protein sequence ID" value="SPF31568.1"/>
    <property type="molecule type" value="Genomic_DNA"/>
</dbReference>
<dbReference type="AlphaFoldDB" id="A0A2U3JW51"/>
<name>A0A2U3JW51_9BACT</name>
<dbReference type="AntiFam" id="ANF00141">
    <property type="entry name" value="Shadow ORF (opposite guaB)"/>
</dbReference>
<accession>A0A2U3JW51</accession>
<proteinExistence type="predicted"/>
<organism evidence="1 2">
    <name type="scientific">Candidatus Sulfotelmatobacter kueseliae</name>
    <dbReference type="NCBI Taxonomy" id="2042962"/>
    <lineage>
        <taxon>Bacteria</taxon>
        <taxon>Pseudomonadati</taxon>
        <taxon>Acidobacteriota</taxon>
        <taxon>Terriglobia</taxon>
        <taxon>Terriglobales</taxon>
        <taxon>Candidatus Korobacteraceae</taxon>
        <taxon>Candidatus Sulfotelmatobacter</taxon>
    </lineage>
</organism>
<protein>
    <submittedName>
        <fullName evidence="1">Uncharacterized protein</fullName>
    </submittedName>
</protein>
<reference evidence="2" key="1">
    <citation type="submission" date="2018-02" db="EMBL/GenBank/DDBJ databases">
        <authorList>
            <person name="Hausmann B."/>
        </authorList>
    </citation>
    <scope>NUCLEOTIDE SEQUENCE [LARGE SCALE GENOMIC DNA]</scope>
    <source>
        <strain evidence="2">Peat soil MAG SbA1</strain>
    </source>
</reference>
<dbReference type="Proteomes" id="UP000238701">
    <property type="component" value="Unassembled WGS sequence"/>
</dbReference>